<dbReference type="GO" id="GO:0016846">
    <property type="term" value="F:carbon-sulfur lyase activity"/>
    <property type="evidence" value="ECO:0007669"/>
    <property type="project" value="InterPro"/>
</dbReference>
<keyword evidence="2" id="KW-0479">Metal-binding</keyword>
<dbReference type="InterPro" id="IPR006913">
    <property type="entry name" value="CENP-V/GFA"/>
</dbReference>
<dbReference type="Pfam" id="PF04828">
    <property type="entry name" value="GFA"/>
    <property type="match status" value="1"/>
</dbReference>
<name>A0A3B0R6X4_9ZZZZ</name>
<dbReference type="GO" id="GO:0046872">
    <property type="term" value="F:metal ion binding"/>
    <property type="evidence" value="ECO:0007669"/>
    <property type="project" value="UniProtKB-KW"/>
</dbReference>
<evidence type="ECO:0000256" key="3">
    <source>
        <dbReference type="ARBA" id="ARBA00022833"/>
    </source>
</evidence>
<gene>
    <name evidence="6" type="ORF">MNBD_ALPHA04-218</name>
</gene>
<keyword evidence="4" id="KW-0456">Lyase</keyword>
<dbReference type="AlphaFoldDB" id="A0A3B0R6X4"/>
<dbReference type="PROSITE" id="PS51891">
    <property type="entry name" value="CENP_V_GFA"/>
    <property type="match status" value="1"/>
</dbReference>
<evidence type="ECO:0000259" key="5">
    <source>
        <dbReference type="PROSITE" id="PS51891"/>
    </source>
</evidence>
<evidence type="ECO:0000256" key="1">
    <source>
        <dbReference type="ARBA" id="ARBA00005495"/>
    </source>
</evidence>
<dbReference type="InterPro" id="IPR011057">
    <property type="entry name" value="Mss4-like_sf"/>
</dbReference>
<reference evidence="6" key="1">
    <citation type="submission" date="2018-06" db="EMBL/GenBank/DDBJ databases">
        <authorList>
            <person name="Zhirakovskaya E."/>
        </authorList>
    </citation>
    <scope>NUCLEOTIDE SEQUENCE</scope>
</reference>
<organism evidence="6">
    <name type="scientific">hydrothermal vent metagenome</name>
    <dbReference type="NCBI Taxonomy" id="652676"/>
    <lineage>
        <taxon>unclassified sequences</taxon>
        <taxon>metagenomes</taxon>
        <taxon>ecological metagenomes</taxon>
    </lineage>
</organism>
<evidence type="ECO:0000313" key="6">
    <source>
        <dbReference type="EMBL" id="VAV87949.1"/>
    </source>
</evidence>
<dbReference type="SUPFAM" id="SSF51316">
    <property type="entry name" value="Mss4-like"/>
    <property type="match status" value="1"/>
</dbReference>
<evidence type="ECO:0000256" key="2">
    <source>
        <dbReference type="ARBA" id="ARBA00022723"/>
    </source>
</evidence>
<accession>A0A3B0R6X4</accession>
<dbReference type="EMBL" id="UOEF01000027">
    <property type="protein sequence ID" value="VAV87949.1"/>
    <property type="molecule type" value="Genomic_DNA"/>
</dbReference>
<proteinExistence type="inferred from homology"/>
<comment type="similarity">
    <text evidence="1">Belongs to the Gfa family.</text>
</comment>
<dbReference type="PANTHER" id="PTHR33337">
    <property type="entry name" value="GFA DOMAIN-CONTAINING PROTEIN"/>
    <property type="match status" value="1"/>
</dbReference>
<sequence>MDHEHNGSCLCGAVKFKVEGKLSDADACHCTLCRKQSGHVWASTDVKASALTIYGEENIRWYQSSEKVRRGFCGTCGSSLFWDPVHHDKIAIAMGAFDKPTGAKLWSHIFVADKGDYYKIDDGVPQKDQ</sequence>
<feature type="domain" description="CENP-V/GFA" evidence="5">
    <location>
        <begin position="5"/>
        <end position="107"/>
    </location>
</feature>
<protein>
    <submittedName>
        <fullName evidence="6">Gfa-like protein</fullName>
    </submittedName>
</protein>
<dbReference type="PANTHER" id="PTHR33337:SF40">
    <property type="entry name" value="CENP-V_GFA DOMAIN-CONTAINING PROTEIN-RELATED"/>
    <property type="match status" value="1"/>
</dbReference>
<keyword evidence="3" id="KW-0862">Zinc</keyword>
<evidence type="ECO:0000256" key="4">
    <source>
        <dbReference type="ARBA" id="ARBA00023239"/>
    </source>
</evidence>
<dbReference type="Gene3D" id="3.90.1590.10">
    <property type="entry name" value="glutathione-dependent formaldehyde- activating enzyme (gfa)"/>
    <property type="match status" value="1"/>
</dbReference>